<dbReference type="AlphaFoldDB" id="A0A8J5H879"/>
<accession>A0A8J5H879</accession>
<reference evidence="3 4" key="1">
    <citation type="submission" date="2020-08" db="EMBL/GenBank/DDBJ databases">
        <title>Plant Genome Project.</title>
        <authorList>
            <person name="Zhang R.-G."/>
        </authorList>
    </citation>
    <scope>NUCLEOTIDE SEQUENCE [LARGE SCALE GENOMIC DNA]</scope>
    <source>
        <tissue evidence="3">Rhizome</tissue>
    </source>
</reference>
<dbReference type="PROSITE" id="PS50076">
    <property type="entry name" value="DNAJ_2"/>
    <property type="match status" value="1"/>
</dbReference>
<feature type="region of interest" description="Disordered" evidence="1">
    <location>
        <begin position="233"/>
        <end position="330"/>
    </location>
</feature>
<dbReference type="PANTHER" id="PTHR47374:SF6">
    <property type="entry name" value="ENDOSOME ANTIGEN-LIKE PROTEIN, PUTATIVE (DUF3444)-RELATED"/>
    <property type="match status" value="1"/>
</dbReference>
<dbReference type="Proteomes" id="UP000734854">
    <property type="component" value="Unassembled WGS sequence"/>
</dbReference>
<evidence type="ECO:0000313" key="4">
    <source>
        <dbReference type="Proteomes" id="UP000734854"/>
    </source>
</evidence>
<dbReference type="EMBL" id="JACMSC010000005">
    <property type="protein sequence ID" value="KAG6522879.1"/>
    <property type="molecule type" value="Genomic_DNA"/>
</dbReference>
<evidence type="ECO:0000313" key="3">
    <source>
        <dbReference type="EMBL" id="KAG6522879.1"/>
    </source>
</evidence>
<sequence>MMDCNKEEAYRAREIAEKKMQNSDFNGARKIAEKAQRLFPELENILRMLTVCEVHCAANVKVNGEVDWYGVLQLGSTADDSSIKKQYRKLALLLHPDKNQFAGAETAFKIIGEAHMILSDRTRRHLYDTRRNAITKSVHSKQSAPQSDKSAIAKKKFSAFHTKGFHPHHQQSPPPSSFDTSQTFWTICPGCGTRYQLFCSILKKFIRCQKCLIPFVAFQSNAKDGFGIHKQVPVQTTNKAKPKRQTGNPSFSKGFKERDGGVGSSNEVKLEKTSLSEFHQPEKDPKPPKRNVDMNRGKKGPVKSRYSDKTNNEDDPIANISSSPVPRRSARHMQNPHFNEVQSEDDNDFINHSHHKKLKTNTSSEGHKPVYFCSGSNHLKIGADSTNSADVCREKKQKECAHAKEKVPCVNKGVDKDPISGNKEDTTKPGTSSKSGLDSVSNTTFEHYTFMYPDTEFFDFEKLKDVNEFAVDQIWAVYDNLDGMPRFYAQIHRINTRCFKLWFTWLEHIPSNEAETAWSDADLPVGCGNYELGSSDYAEDRLMFSHMISWEKKKRKNSYSIYPRKGEVWALFKDWSIGWSLVADNKLFEYEVVLVLSDFDGSGICVVPLLKIEGFISLFVQAKEKSFVIPIDETLKFSHKIPSYRLTGKEKEGIPQGCLELDPASLPLNFSNTFPSVSLTERIEKLDPTSNPCLNCTSPEEPRINMVLDVECKLNVKQNQAAENQVKQNQTSENHHSGAQSNTKSDTQHAEVEIKQKDGLADKNLNYSSKENFKLPLFKFHEAKFHNFGEGKSIENLQRGQIWALRGDTDKYPKNYAWLKKIFSEGVLHMGCLEACPVFDEEIRWVEEGMPISCGKFKVKQLSIITVKLDMLSHPVQAIPVEKRKRYLILPSCGEIWAVYKNWNVGWRLSDLHTCEYDVVEICECTDAGFRVRPLKSVQGYRAILKPELEGKTMEIPIHESTRFSHKIPSFPLTIETEEALQDCWQVDTASLPE</sequence>
<dbReference type="Pfam" id="PF11926">
    <property type="entry name" value="DUF3444"/>
    <property type="match status" value="2"/>
</dbReference>
<feature type="compositionally biased region" description="Polar residues" evidence="1">
    <location>
        <begin position="428"/>
        <end position="438"/>
    </location>
</feature>
<evidence type="ECO:0000256" key="1">
    <source>
        <dbReference type="SAM" id="MobiDB-lite"/>
    </source>
</evidence>
<feature type="region of interest" description="Disordered" evidence="1">
    <location>
        <begin position="412"/>
        <end position="438"/>
    </location>
</feature>
<organism evidence="3 4">
    <name type="scientific">Zingiber officinale</name>
    <name type="common">Ginger</name>
    <name type="synonym">Amomum zingiber</name>
    <dbReference type="NCBI Taxonomy" id="94328"/>
    <lineage>
        <taxon>Eukaryota</taxon>
        <taxon>Viridiplantae</taxon>
        <taxon>Streptophyta</taxon>
        <taxon>Embryophyta</taxon>
        <taxon>Tracheophyta</taxon>
        <taxon>Spermatophyta</taxon>
        <taxon>Magnoliopsida</taxon>
        <taxon>Liliopsida</taxon>
        <taxon>Zingiberales</taxon>
        <taxon>Zingiberaceae</taxon>
        <taxon>Zingiber</taxon>
    </lineage>
</organism>
<protein>
    <recommendedName>
        <fullName evidence="2">J domain-containing protein</fullName>
    </recommendedName>
</protein>
<dbReference type="OrthoDB" id="10250354at2759"/>
<feature type="compositionally biased region" description="Polar residues" evidence="1">
    <location>
        <begin position="233"/>
        <end position="251"/>
    </location>
</feature>
<feature type="region of interest" description="Disordered" evidence="1">
    <location>
        <begin position="723"/>
        <end position="751"/>
    </location>
</feature>
<dbReference type="Pfam" id="PF00226">
    <property type="entry name" value="DnaJ"/>
    <property type="match status" value="1"/>
</dbReference>
<feature type="compositionally biased region" description="Basic and acidic residues" evidence="1">
    <location>
        <begin position="412"/>
        <end position="427"/>
    </location>
</feature>
<dbReference type="InterPro" id="IPR024593">
    <property type="entry name" value="DUF3444"/>
</dbReference>
<comment type="caution">
    <text evidence="3">The sequence shown here is derived from an EMBL/GenBank/DDBJ whole genome shotgun (WGS) entry which is preliminary data.</text>
</comment>
<name>A0A8J5H879_ZINOF</name>
<gene>
    <name evidence="3" type="ORF">ZIOFF_020034</name>
</gene>
<feature type="compositionally biased region" description="Basic and acidic residues" evidence="1">
    <location>
        <begin position="268"/>
        <end position="296"/>
    </location>
</feature>
<feature type="domain" description="J" evidence="2">
    <location>
        <begin position="67"/>
        <end position="131"/>
    </location>
</feature>
<proteinExistence type="predicted"/>
<evidence type="ECO:0000259" key="2">
    <source>
        <dbReference type="PROSITE" id="PS50076"/>
    </source>
</evidence>
<keyword evidence="4" id="KW-1185">Reference proteome</keyword>
<dbReference type="CDD" id="cd06257">
    <property type="entry name" value="DnaJ"/>
    <property type="match status" value="1"/>
</dbReference>
<dbReference type="PANTHER" id="PTHR47374">
    <property type="entry name" value="ENDOSOME ANTIGEN-LIKE PROTEIN, PUTATIVE (DUF3444)-RELATED"/>
    <property type="match status" value="1"/>
</dbReference>
<dbReference type="SMART" id="SM00271">
    <property type="entry name" value="DnaJ"/>
    <property type="match status" value="1"/>
</dbReference>
<feature type="compositionally biased region" description="Polar residues" evidence="1">
    <location>
        <begin position="723"/>
        <end position="745"/>
    </location>
</feature>
<dbReference type="InterPro" id="IPR001623">
    <property type="entry name" value="DnaJ_domain"/>
</dbReference>